<feature type="region of interest" description="Disordered" evidence="2">
    <location>
        <begin position="562"/>
        <end position="601"/>
    </location>
</feature>
<evidence type="ECO:0000313" key="3">
    <source>
        <dbReference type="EMBL" id="KKM17946.1"/>
    </source>
</evidence>
<keyword evidence="1" id="KW-0175">Coiled coil</keyword>
<feature type="region of interest" description="Disordered" evidence="2">
    <location>
        <begin position="494"/>
        <end position="513"/>
    </location>
</feature>
<feature type="compositionally biased region" description="Basic and acidic residues" evidence="2">
    <location>
        <begin position="562"/>
        <end position="574"/>
    </location>
</feature>
<protein>
    <submittedName>
        <fullName evidence="3">Uncharacterized protein</fullName>
    </submittedName>
</protein>
<feature type="compositionally biased region" description="Basic and acidic residues" evidence="2">
    <location>
        <begin position="457"/>
        <end position="469"/>
    </location>
</feature>
<feature type="compositionally biased region" description="Basic and acidic residues" evidence="2">
    <location>
        <begin position="399"/>
        <end position="411"/>
    </location>
</feature>
<feature type="region of interest" description="Disordered" evidence="2">
    <location>
        <begin position="671"/>
        <end position="695"/>
    </location>
</feature>
<name>A0A0F9HRF7_9ZZZZ</name>
<feature type="coiled-coil region" evidence="1">
    <location>
        <begin position="132"/>
        <end position="159"/>
    </location>
</feature>
<evidence type="ECO:0000256" key="2">
    <source>
        <dbReference type="SAM" id="MobiDB-lite"/>
    </source>
</evidence>
<feature type="compositionally biased region" description="Basic and acidic residues" evidence="2">
    <location>
        <begin position="684"/>
        <end position="695"/>
    </location>
</feature>
<organism evidence="3">
    <name type="scientific">marine sediment metagenome</name>
    <dbReference type="NCBI Taxonomy" id="412755"/>
    <lineage>
        <taxon>unclassified sequences</taxon>
        <taxon>metagenomes</taxon>
        <taxon>ecological metagenomes</taxon>
    </lineage>
</organism>
<proteinExistence type="predicted"/>
<evidence type="ECO:0000256" key="1">
    <source>
        <dbReference type="SAM" id="Coils"/>
    </source>
</evidence>
<feature type="compositionally biased region" description="Pro residues" evidence="2">
    <location>
        <begin position="471"/>
        <end position="480"/>
    </location>
</feature>
<gene>
    <name evidence="3" type="ORF">LCGC14_1670660</name>
</gene>
<feature type="region of interest" description="Disordered" evidence="2">
    <location>
        <begin position="299"/>
        <end position="488"/>
    </location>
</feature>
<comment type="caution">
    <text evidence="3">The sequence shown here is derived from an EMBL/GenBank/DDBJ whole genome shotgun (WGS) entry which is preliminary data.</text>
</comment>
<dbReference type="EMBL" id="LAZR01014335">
    <property type="protein sequence ID" value="KKM17946.1"/>
    <property type="molecule type" value="Genomic_DNA"/>
</dbReference>
<accession>A0A0F9HRF7</accession>
<sequence>MSQEEKFEEILQDINEIYLFLTQEEPTPDYEIEAREKLIKKIRNLKKLKSFQVGANMNLFERTMSELENWDTLDLWFIESKVPELIQNIINLSENLFAAPIQEEVKETVTSQPDSDSEAEQINIDKIVNKVSEQFKGEIDGLKHKIDLLEHEIEKKDDHLREPSTKKVIRKIKPRKNVKLIPPKIKIPIIRGPDKPPKIKGTGKSEIKKPKDKIGLKSIGQVQAKIEEKLEKLRIAPVFKEESIINKEIVEEAGPILEIIEDSGFLTPLPPASESISEAPKESESILDILEASGFLTPSPPASEFISETPKESESILDILKASKPLSPSPPASKITSETPKESEPILDILKASKPLSPSPPASKIISETPKESEPIFDILKASKPLPPSPPAPKIISETPKEQYKVDEIPKKIGPPPPPLASKIISETPKRQDKVDEIPKKIGSPPPPPASKIISETPKRQDKVDEIPKKIGPPPPPPPTSRFISETPKGQDSVYDIHKKLGPPPPPPTLPTTEFVSDTIKESESILAKDLEYLSAFIESETVSELPDDMPKLGIAEERQSISETFEDSREPLKFPEPNVITEMPEELKESKLTTEISLTETDTSEKKNFIPFITKKPKIVSVSVEETETESIKSSGTDLFNVFSSVGGTNNEKTVNKIEPFNAFSSISVKEKKKKEDKKKKKEEKGEGIEKEIQAFDDITTSKSELTGYDDSKPLPVEELPADKDSLYQELIALEGRRYSLEKNFKEIEKSFNTGAISDFEHTKQKVELNLKLEEITSRINKIRRVISSL</sequence>
<feature type="compositionally biased region" description="Basic residues" evidence="2">
    <location>
        <begin position="672"/>
        <end position="683"/>
    </location>
</feature>
<feature type="compositionally biased region" description="Low complexity" evidence="2">
    <location>
        <begin position="349"/>
        <end position="367"/>
    </location>
</feature>
<reference evidence="3" key="1">
    <citation type="journal article" date="2015" name="Nature">
        <title>Complex archaea that bridge the gap between prokaryotes and eukaryotes.</title>
        <authorList>
            <person name="Spang A."/>
            <person name="Saw J.H."/>
            <person name="Jorgensen S.L."/>
            <person name="Zaremba-Niedzwiedzka K."/>
            <person name="Martijn J."/>
            <person name="Lind A.E."/>
            <person name="van Eijk R."/>
            <person name="Schleper C."/>
            <person name="Guy L."/>
            <person name="Ettema T.J."/>
        </authorList>
    </citation>
    <scope>NUCLEOTIDE SEQUENCE</scope>
</reference>
<feature type="compositionally biased region" description="Basic and acidic residues" evidence="2">
    <location>
        <begin position="428"/>
        <end position="440"/>
    </location>
</feature>
<dbReference type="SUPFAM" id="SSF101447">
    <property type="entry name" value="Formin homology 2 domain (FH2 domain)"/>
    <property type="match status" value="1"/>
</dbReference>
<dbReference type="AlphaFoldDB" id="A0A0F9HRF7"/>